<dbReference type="GO" id="GO:0008168">
    <property type="term" value="F:methyltransferase activity"/>
    <property type="evidence" value="ECO:0007669"/>
    <property type="project" value="UniProtKB-KW"/>
</dbReference>
<keyword evidence="2" id="KW-0489">Methyltransferase</keyword>
<proteinExistence type="predicted"/>
<evidence type="ECO:0000313" key="3">
    <source>
        <dbReference type="Proteomes" id="UP001601948"/>
    </source>
</evidence>
<feature type="region of interest" description="Disordered" evidence="1">
    <location>
        <begin position="1"/>
        <end position="28"/>
    </location>
</feature>
<dbReference type="EC" id="2.1.1.-" evidence="2"/>
<dbReference type="PIRSF" id="PIRSF017393">
    <property type="entry name" value="MTase_SAV2177"/>
    <property type="match status" value="1"/>
</dbReference>
<gene>
    <name evidence="2" type="ORF">ACFYV7_15050</name>
</gene>
<dbReference type="InterPro" id="IPR006764">
    <property type="entry name" value="SAM_dep_MeTrfase_SAV2177_type"/>
</dbReference>
<dbReference type="Proteomes" id="UP001601948">
    <property type="component" value="Unassembled WGS sequence"/>
</dbReference>
<keyword evidence="3" id="KW-1185">Reference proteome</keyword>
<feature type="compositionally biased region" description="Polar residues" evidence="1">
    <location>
        <begin position="1"/>
        <end position="23"/>
    </location>
</feature>
<dbReference type="GO" id="GO:0032259">
    <property type="term" value="P:methylation"/>
    <property type="evidence" value="ECO:0007669"/>
    <property type="project" value="UniProtKB-KW"/>
</dbReference>
<dbReference type="RefSeq" id="WP_387717450.1">
    <property type="nucleotide sequence ID" value="NZ_JBIAPI010000002.1"/>
</dbReference>
<accession>A0ABW6QS96</accession>
<dbReference type="Pfam" id="PF04672">
    <property type="entry name" value="Methyltransf_19"/>
    <property type="match status" value="1"/>
</dbReference>
<dbReference type="InterPro" id="IPR029063">
    <property type="entry name" value="SAM-dependent_MTases_sf"/>
</dbReference>
<organism evidence="2 3">
    <name type="scientific">Nocardia suismassiliense</name>
    <dbReference type="NCBI Taxonomy" id="2077092"/>
    <lineage>
        <taxon>Bacteria</taxon>
        <taxon>Bacillati</taxon>
        <taxon>Actinomycetota</taxon>
        <taxon>Actinomycetes</taxon>
        <taxon>Mycobacteriales</taxon>
        <taxon>Nocardiaceae</taxon>
        <taxon>Nocardia</taxon>
    </lineage>
</organism>
<sequence>MNRDPTSNANATTSVGISDNRTPQPFEHGQLNSARVYDYLLGGKDNREIDRDMGDELLSRAPEIKSLVWFARGFGLKAVEMAAGDGIRQFIDLGSGFPRSPNVHEVAQGIEPSARVVYVDYDPVVHTHCDALLAKRHGVTALLGDIRNPHDILDQLKNHALFDFSEPVAITLVGVLHYVMDTEDPAGIIAAFRDQMAPGSYLALTHGSLDSSPEILEVLTGTDGTSAQVTFRTAAQTEALMAGFELLEPGVVPVQELLRPDLPSTRMVMLGGIGRKGK</sequence>
<reference evidence="2 3" key="1">
    <citation type="submission" date="2024-10" db="EMBL/GenBank/DDBJ databases">
        <title>The Natural Products Discovery Center: Release of the First 8490 Sequenced Strains for Exploring Actinobacteria Biosynthetic Diversity.</title>
        <authorList>
            <person name="Kalkreuter E."/>
            <person name="Kautsar S.A."/>
            <person name="Yang D."/>
            <person name="Bader C.D."/>
            <person name="Teijaro C.N."/>
            <person name="Fluegel L."/>
            <person name="Davis C.M."/>
            <person name="Simpson J.R."/>
            <person name="Lauterbach L."/>
            <person name="Steele A.D."/>
            <person name="Gui C."/>
            <person name="Meng S."/>
            <person name="Li G."/>
            <person name="Viehrig K."/>
            <person name="Ye F."/>
            <person name="Su P."/>
            <person name="Kiefer A.F."/>
            <person name="Nichols A."/>
            <person name="Cepeda A.J."/>
            <person name="Yan W."/>
            <person name="Fan B."/>
            <person name="Jiang Y."/>
            <person name="Adhikari A."/>
            <person name="Zheng C.-J."/>
            <person name="Schuster L."/>
            <person name="Cowan T.M."/>
            <person name="Smanski M.J."/>
            <person name="Chevrette M.G."/>
            <person name="De Carvalho L.P.S."/>
            <person name="Shen B."/>
        </authorList>
    </citation>
    <scope>NUCLEOTIDE SEQUENCE [LARGE SCALE GENOMIC DNA]</scope>
    <source>
        <strain evidence="2 3">NPDC003040</strain>
    </source>
</reference>
<dbReference type="SUPFAM" id="SSF53335">
    <property type="entry name" value="S-adenosyl-L-methionine-dependent methyltransferases"/>
    <property type="match status" value="1"/>
</dbReference>
<comment type="caution">
    <text evidence="2">The sequence shown here is derived from an EMBL/GenBank/DDBJ whole genome shotgun (WGS) entry which is preliminary data.</text>
</comment>
<evidence type="ECO:0000256" key="1">
    <source>
        <dbReference type="SAM" id="MobiDB-lite"/>
    </source>
</evidence>
<dbReference type="Gene3D" id="3.40.50.150">
    <property type="entry name" value="Vaccinia Virus protein VP39"/>
    <property type="match status" value="1"/>
</dbReference>
<evidence type="ECO:0000313" key="2">
    <source>
        <dbReference type="EMBL" id="MFF3224108.1"/>
    </source>
</evidence>
<protein>
    <submittedName>
        <fullName evidence="2">SAM-dependent methyltransferase</fullName>
        <ecNumber evidence="2">2.1.1.-</ecNumber>
    </submittedName>
</protein>
<dbReference type="EMBL" id="JBIAPI010000002">
    <property type="protein sequence ID" value="MFF3224108.1"/>
    <property type="molecule type" value="Genomic_DNA"/>
</dbReference>
<name>A0ABW6QS96_9NOCA</name>
<keyword evidence="2" id="KW-0808">Transferase</keyword>